<feature type="domain" description="Response regulatory" evidence="24">
    <location>
        <begin position="799"/>
        <end position="919"/>
    </location>
</feature>
<evidence type="ECO:0000256" key="14">
    <source>
        <dbReference type="ARBA" id="ARBA00023008"/>
    </source>
</evidence>
<dbReference type="Pfam" id="PF25487">
    <property type="entry name" value="ETR1_N"/>
    <property type="match status" value="1"/>
</dbReference>
<comment type="similarity">
    <text evidence="5">Belongs to the ethylene receptor family.</text>
</comment>
<keyword evidence="15" id="KW-0902">Two-component regulatory system</keyword>
<keyword evidence="9 21" id="KW-0812">Transmembrane</keyword>
<evidence type="ECO:0000256" key="9">
    <source>
        <dbReference type="ARBA" id="ARBA00022692"/>
    </source>
</evidence>
<feature type="transmembrane region" description="Helical" evidence="21">
    <location>
        <begin position="66"/>
        <end position="88"/>
    </location>
</feature>
<evidence type="ECO:0000256" key="5">
    <source>
        <dbReference type="ARBA" id="ARBA00009842"/>
    </source>
</evidence>
<keyword evidence="12" id="KW-0256">Endoplasmic reticulum</keyword>
<dbReference type="InterPro" id="IPR003594">
    <property type="entry name" value="HATPase_dom"/>
</dbReference>
<dbReference type="SMART" id="SM00065">
    <property type="entry name" value="GAF"/>
    <property type="match status" value="2"/>
</dbReference>
<protein>
    <recommendedName>
        <fullName evidence="6">histidine kinase</fullName>
        <ecNumber evidence="6">2.7.13.3</ecNumber>
    </recommendedName>
</protein>
<evidence type="ECO:0000313" key="25">
    <source>
        <dbReference type="EMBL" id="MDJ1175357.1"/>
    </source>
</evidence>
<dbReference type="InterPro" id="IPR036890">
    <property type="entry name" value="HATPase_C_sf"/>
</dbReference>
<evidence type="ECO:0000256" key="8">
    <source>
        <dbReference type="ARBA" id="ARBA00022679"/>
    </source>
</evidence>
<dbReference type="PANTHER" id="PTHR43047">
    <property type="entry name" value="TWO-COMPONENT HISTIDINE PROTEIN KINASE"/>
    <property type="match status" value="1"/>
</dbReference>
<sequence length="1018" mass="114473">MSIWNFLQNVFSPSQYMPHGSCYLWQTPLIWLHVVSDGLIAIAYFSIPALLIYFVRQRRMPFMGVFYLFGAFIVCCGIGHLLEIWTLWHPAYWLSGIEDAITALVSCWTAAHMVVLLPQFLSLKTPEELEAVNRELQQEIQERQRTEDILSSIVTGTAAATGEQFFPALVEHLATALNVHYVGIGQKIEQNLQTLALWMDGQLQNNIEYPLAATPCQVVIEQGKPCWYGDNLQALFPEDSLLPPMNAVSYLGVPLIDEQEKAIGNLCIVDSKPLPKDDRTEGLLQVFASRAVAELQRQEATQALTQAKAELEQRVAERTADLEQANTALQQIAERQNTISHILEQMRRTLDVQAIFQATTQELRLALGCDRLLVYRFNPDWSGEIVAESVTPGWTPLLSSDWQTLPELHQTTHSQNCRLSTPEPFIEDTYLQETQGGKFYETIACSCVPDIQTAGFSQCYLELLQKMQARAYLIVPIFAQNKLWGLLAAYQNSAPRLWQTPELTIFSKISNQLGIAVQQAELFEQTQQQAQELTQAKEAAEAANRAKSEFLANMSHELRTPLNAILGFTQLMSANPSLPQKYHQYIEIINRSGEHLLALINDILEMSKIEAGRTVFRENDFNLHRLLNSLKEMLALKASSKSLDLQFDIAADIPQTIRTDESKLRQVLINLLGNGIKFTQTGSVTLRVQSITHPETLRLCFEVEDTGPGIALEEQHKLFQAFEQTQTGLASEEGTGLGLPISQQFVNLMGGEITVESCSGQGAKFSFIIPVTPVSSESISKEEKPGRIVGLEPDQPTYHILIVEDNAANHLLLSDLLEQVGFTVQVATNGREGVELWESWHPHLIFMDLQMPQMDGYEALREIQQKQQKNPQLDTIPIIAISASAFEETLQNVRDAGFSDFVRKPFQKEDIFDILHQYLGVRYLYEQQEEQQESQASDPSPEKLDEDSSSEAEANKVALSQMSPEWIEQIYNAACQGSDKTILDLIDEIPAEQAMLASELTTMAIDFRFDLILQLIEP</sequence>
<comment type="cofactor">
    <cofactor evidence="2">
        <name>Cu cation</name>
        <dbReference type="ChEBI" id="CHEBI:23378"/>
    </cofactor>
</comment>
<keyword evidence="13 21" id="KW-1133">Transmembrane helix</keyword>
<evidence type="ECO:0000256" key="4">
    <source>
        <dbReference type="ARBA" id="ARBA00006402"/>
    </source>
</evidence>
<evidence type="ECO:0000256" key="15">
    <source>
        <dbReference type="ARBA" id="ARBA00023012"/>
    </source>
</evidence>
<evidence type="ECO:0000256" key="16">
    <source>
        <dbReference type="ARBA" id="ARBA00023136"/>
    </source>
</evidence>
<evidence type="ECO:0000256" key="19">
    <source>
        <dbReference type="SAM" id="Coils"/>
    </source>
</evidence>
<evidence type="ECO:0000256" key="12">
    <source>
        <dbReference type="ARBA" id="ARBA00022824"/>
    </source>
</evidence>
<evidence type="ECO:0000256" key="11">
    <source>
        <dbReference type="ARBA" id="ARBA00022777"/>
    </source>
</evidence>
<feature type="coiled-coil region" evidence="19">
    <location>
        <begin position="290"/>
        <end position="328"/>
    </location>
</feature>
<dbReference type="SUPFAM" id="SSF55781">
    <property type="entry name" value="GAF domain-like"/>
    <property type="match status" value="2"/>
</dbReference>
<keyword evidence="26" id="KW-1185">Reference proteome</keyword>
<dbReference type="Pfam" id="PF00512">
    <property type="entry name" value="HisKA"/>
    <property type="match status" value="1"/>
</dbReference>
<dbReference type="SMART" id="SM00388">
    <property type="entry name" value="HisKA"/>
    <property type="match status" value="1"/>
</dbReference>
<dbReference type="Gene3D" id="3.40.50.2300">
    <property type="match status" value="1"/>
</dbReference>
<evidence type="ECO:0000256" key="6">
    <source>
        <dbReference type="ARBA" id="ARBA00012438"/>
    </source>
</evidence>
<dbReference type="InterPro" id="IPR058544">
    <property type="entry name" value="ETR1_N"/>
</dbReference>
<keyword evidence="17" id="KW-1015">Disulfide bond</keyword>
<keyword evidence="14" id="KW-0186">Copper</keyword>
<dbReference type="PROSITE" id="PS50109">
    <property type="entry name" value="HIS_KIN"/>
    <property type="match status" value="1"/>
</dbReference>
<reference evidence="25 26" key="1">
    <citation type="submission" date="2023-01" db="EMBL/GenBank/DDBJ databases">
        <title>Novel diversity within Roseofilum (Cyanobacteria; Desertifilaceae) from marine benthic mats with descriptions of four novel species.</title>
        <authorList>
            <person name="Wang Y."/>
            <person name="Berthold D.E."/>
            <person name="Hu J."/>
            <person name="Lefler F.W."/>
            <person name="Laughinghouse H.D. IV."/>
        </authorList>
    </citation>
    <scope>NUCLEOTIDE SEQUENCE [LARGE SCALE GENOMIC DNA]</scope>
    <source>
        <strain evidence="25 26">BLCC-M114</strain>
    </source>
</reference>
<dbReference type="SMART" id="SM00387">
    <property type="entry name" value="HATPase_c"/>
    <property type="match status" value="1"/>
</dbReference>
<evidence type="ECO:0000256" key="2">
    <source>
        <dbReference type="ARBA" id="ARBA00001935"/>
    </source>
</evidence>
<comment type="catalytic activity">
    <reaction evidence="1">
        <text>ATP + protein L-histidine = ADP + protein N-phospho-L-histidine.</text>
        <dbReference type="EC" id="2.7.13.3"/>
    </reaction>
</comment>
<dbReference type="CDD" id="cd00082">
    <property type="entry name" value="HisKA"/>
    <property type="match status" value="1"/>
</dbReference>
<evidence type="ECO:0000259" key="22">
    <source>
        <dbReference type="PROSITE" id="PS50046"/>
    </source>
</evidence>
<dbReference type="InterPro" id="IPR029016">
    <property type="entry name" value="GAF-like_dom_sf"/>
</dbReference>
<evidence type="ECO:0000256" key="1">
    <source>
        <dbReference type="ARBA" id="ARBA00000085"/>
    </source>
</evidence>
<evidence type="ECO:0000256" key="20">
    <source>
        <dbReference type="SAM" id="MobiDB-lite"/>
    </source>
</evidence>
<dbReference type="PRINTS" id="PR00344">
    <property type="entry name" value="BCTRLSENSOR"/>
</dbReference>
<dbReference type="Proteomes" id="UP001235849">
    <property type="component" value="Unassembled WGS sequence"/>
</dbReference>
<dbReference type="Pfam" id="PF00072">
    <property type="entry name" value="Response_reg"/>
    <property type="match status" value="1"/>
</dbReference>
<dbReference type="InterPro" id="IPR036097">
    <property type="entry name" value="HisK_dim/P_sf"/>
</dbReference>
<dbReference type="Gene3D" id="3.30.565.10">
    <property type="entry name" value="Histidine kinase-like ATPase, C-terminal domain"/>
    <property type="match status" value="1"/>
</dbReference>
<dbReference type="PROSITE" id="PS50046">
    <property type="entry name" value="PHYTOCHROME_2"/>
    <property type="match status" value="1"/>
</dbReference>
<dbReference type="RefSeq" id="WP_283767661.1">
    <property type="nucleotide sequence ID" value="NZ_JAQOSO010000082.1"/>
</dbReference>
<dbReference type="InterPro" id="IPR016132">
    <property type="entry name" value="Phyto_chromo_attachment"/>
</dbReference>
<dbReference type="SMART" id="SM00448">
    <property type="entry name" value="REC"/>
    <property type="match status" value="1"/>
</dbReference>
<feature type="domain" description="Histidine kinase" evidence="23">
    <location>
        <begin position="553"/>
        <end position="773"/>
    </location>
</feature>
<evidence type="ECO:0000256" key="13">
    <source>
        <dbReference type="ARBA" id="ARBA00022989"/>
    </source>
</evidence>
<feature type="modified residue" description="4-aspartylphosphate" evidence="18">
    <location>
        <position position="848"/>
    </location>
</feature>
<feature type="domain" description="Phytochrome chromophore attachment site" evidence="22">
    <location>
        <begin position="351"/>
        <end position="512"/>
    </location>
</feature>
<evidence type="ECO:0000256" key="18">
    <source>
        <dbReference type="PROSITE-ProRule" id="PRU00169"/>
    </source>
</evidence>
<dbReference type="InterPro" id="IPR011006">
    <property type="entry name" value="CheY-like_superfamily"/>
</dbReference>
<evidence type="ECO:0000256" key="10">
    <source>
        <dbReference type="ARBA" id="ARBA00022745"/>
    </source>
</evidence>
<dbReference type="SUPFAM" id="SSF52172">
    <property type="entry name" value="CheY-like"/>
    <property type="match status" value="1"/>
</dbReference>
<dbReference type="InterPro" id="IPR003661">
    <property type="entry name" value="HisK_dim/P_dom"/>
</dbReference>
<feature type="coiled-coil region" evidence="19">
    <location>
        <begin position="523"/>
        <end position="553"/>
    </location>
</feature>
<comment type="caution">
    <text evidence="25">The sequence shown here is derived from an EMBL/GenBank/DDBJ whole genome shotgun (WGS) entry which is preliminary data.</text>
</comment>
<dbReference type="InterPro" id="IPR003018">
    <property type="entry name" value="GAF"/>
</dbReference>
<accession>A0ABT7B959</accession>
<feature type="transmembrane region" description="Helical" evidence="21">
    <location>
        <begin position="30"/>
        <end position="54"/>
    </location>
</feature>
<organism evidence="25 26">
    <name type="scientific">Roseofilum capinflatum BLCC-M114</name>
    <dbReference type="NCBI Taxonomy" id="3022440"/>
    <lineage>
        <taxon>Bacteria</taxon>
        <taxon>Bacillati</taxon>
        <taxon>Cyanobacteriota</taxon>
        <taxon>Cyanophyceae</taxon>
        <taxon>Desertifilales</taxon>
        <taxon>Desertifilaceae</taxon>
        <taxon>Roseofilum</taxon>
        <taxon>Roseofilum capinflatum</taxon>
    </lineage>
</organism>
<evidence type="ECO:0000256" key="3">
    <source>
        <dbReference type="ARBA" id="ARBA00004477"/>
    </source>
</evidence>
<dbReference type="Pfam" id="PF02518">
    <property type="entry name" value="HATPase_c"/>
    <property type="match status" value="1"/>
</dbReference>
<keyword evidence="7 18" id="KW-0597">Phosphoprotein</keyword>
<gene>
    <name evidence="25" type="ORF">PMG25_14775</name>
</gene>
<evidence type="ECO:0000313" key="26">
    <source>
        <dbReference type="Proteomes" id="UP001235849"/>
    </source>
</evidence>
<keyword evidence="16 21" id="KW-0472">Membrane</keyword>
<keyword evidence="8" id="KW-0808">Transferase</keyword>
<dbReference type="InterPro" id="IPR005467">
    <property type="entry name" value="His_kinase_dom"/>
</dbReference>
<evidence type="ECO:0000259" key="23">
    <source>
        <dbReference type="PROSITE" id="PS50109"/>
    </source>
</evidence>
<evidence type="ECO:0000256" key="7">
    <source>
        <dbReference type="ARBA" id="ARBA00022553"/>
    </source>
</evidence>
<name>A0ABT7B959_9CYAN</name>
<evidence type="ECO:0000256" key="17">
    <source>
        <dbReference type="ARBA" id="ARBA00023157"/>
    </source>
</evidence>
<feature type="region of interest" description="Disordered" evidence="20">
    <location>
        <begin position="929"/>
        <end position="956"/>
    </location>
</feature>
<dbReference type="InterPro" id="IPR004358">
    <property type="entry name" value="Sig_transdc_His_kin-like_C"/>
</dbReference>
<keyword evidence="11" id="KW-0418">Kinase</keyword>
<keyword evidence="10" id="KW-0936">Ethylene signaling pathway</keyword>
<dbReference type="SUPFAM" id="SSF55874">
    <property type="entry name" value="ATPase domain of HSP90 chaperone/DNA topoisomerase II/histidine kinase"/>
    <property type="match status" value="1"/>
</dbReference>
<dbReference type="Gene3D" id="3.30.450.40">
    <property type="match status" value="2"/>
</dbReference>
<dbReference type="SUPFAM" id="SSF47384">
    <property type="entry name" value="Homodimeric domain of signal transducing histidine kinase"/>
    <property type="match status" value="1"/>
</dbReference>
<dbReference type="EC" id="2.7.13.3" evidence="6"/>
<evidence type="ECO:0000259" key="24">
    <source>
        <dbReference type="PROSITE" id="PS50110"/>
    </source>
</evidence>
<comment type="similarity">
    <text evidence="4">In the N-terminal section; belongs to the phytochrome family.</text>
</comment>
<dbReference type="Pfam" id="PF01590">
    <property type="entry name" value="GAF"/>
    <property type="match status" value="2"/>
</dbReference>
<dbReference type="CDD" id="cd16922">
    <property type="entry name" value="HATPase_EvgS-ArcB-TorS-like"/>
    <property type="match status" value="1"/>
</dbReference>
<dbReference type="Gene3D" id="1.10.287.130">
    <property type="match status" value="1"/>
</dbReference>
<comment type="subcellular location">
    <subcellularLocation>
        <location evidence="3">Endoplasmic reticulum membrane</location>
        <topology evidence="3">Multi-pass membrane protein</topology>
    </subcellularLocation>
</comment>
<dbReference type="InterPro" id="IPR001789">
    <property type="entry name" value="Sig_transdc_resp-reg_receiver"/>
</dbReference>
<proteinExistence type="inferred from homology"/>
<dbReference type="CDD" id="cd17546">
    <property type="entry name" value="REC_hyHK_CKI1_RcsC-like"/>
    <property type="match status" value="1"/>
</dbReference>
<dbReference type="PROSITE" id="PS50110">
    <property type="entry name" value="RESPONSE_REGULATORY"/>
    <property type="match status" value="1"/>
</dbReference>
<evidence type="ECO:0000256" key="21">
    <source>
        <dbReference type="SAM" id="Phobius"/>
    </source>
</evidence>
<keyword evidence="19" id="KW-0175">Coiled coil</keyword>
<dbReference type="EMBL" id="JAQOSO010000082">
    <property type="protein sequence ID" value="MDJ1175357.1"/>
    <property type="molecule type" value="Genomic_DNA"/>
</dbReference>